<dbReference type="Proteomes" id="UP001217089">
    <property type="component" value="Unassembled WGS sequence"/>
</dbReference>
<name>A0ABQ9E1B4_TEGGR</name>
<feature type="transmembrane region" description="Helical" evidence="1">
    <location>
        <begin position="45"/>
        <end position="68"/>
    </location>
</feature>
<sequence length="118" mass="13952">MLLNIDNGRIILFRLVMFSRICRHIAAISYNIWTGQLFLFDMELLSKLISCINNVILINCDVIVFHIIPHKCYWVLIECYAGEFHCITVVLFFCIYFLYVRGECVLTILIWYNTCICK</sequence>
<evidence type="ECO:0000313" key="3">
    <source>
        <dbReference type="Proteomes" id="UP001217089"/>
    </source>
</evidence>
<keyword evidence="1" id="KW-1133">Transmembrane helix</keyword>
<reference evidence="2 3" key="1">
    <citation type="submission" date="2022-12" db="EMBL/GenBank/DDBJ databases">
        <title>Chromosome-level genome of Tegillarca granosa.</title>
        <authorList>
            <person name="Kim J."/>
        </authorList>
    </citation>
    <scope>NUCLEOTIDE SEQUENCE [LARGE SCALE GENOMIC DNA]</scope>
    <source>
        <strain evidence="2">Teg-2019</strain>
        <tissue evidence="2">Adductor muscle</tissue>
    </source>
</reference>
<keyword evidence="3" id="KW-1185">Reference proteome</keyword>
<evidence type="ECO:0000313" key="2">
    <source>
        <dbReference type="EMBL" id="KAJ8297884.1"/>
    </source>
</evidence>
<proteinExistence type="predicted"/>
<feature type="transmembrane region" description="Helical" evidence="1">
    <location>
        <begin position="12"/>
        <end position="33"/>
    </location>
</feature>
<keyword evidence="1" id="KW-0812">Transmembrane</keyword>
<evidence type="ECO:0000256" key="1">
    <source>
        <dbReference type="SAM" id="Phobius"/>
    </source>
</evidence>
<dbReference type="EMBL" id="JARBDR010000923">
    <property type="protein sequence ID" value="KAJ8297884.1"/>
    <property type="molecule type" value="Genomic_DNA"/>
</dbReference>
<protein>
    <submittedName>
        <fullName evidence="2">Uncharacterized protein</fullName>
    </submittedName>
</protein>
<keyword evidence="1" id="KW-0472">Membrane</keyword>
<accession>A0ABQ9E1B4</accession>
<comment type="caution">
    <text evidence="2">The sequence shown here is derived from an EMBL/GenBank/DDBJ whole genome shotgun (WGS) entry which is preliminary data.</text>
</comment>
<gene>
    <name evidence="2" type="ORF">KUTeg_024415</name>
</gene>
<organism evidence="2 3">
    <name type="scientific">Tegillarca granosa</name>
    <name type="common">Malaysian cockle</name>
    <name type="synonym">Anadara granosa</name>
    <dbReference type="NCBI Taxonomy" id="220873"/>
    <lineage>
        <taxon>Eukaryota</taxon>
        <taxon>Metazoa</taxon>
        <taxon>Spiralia</taxon>
        <taxon>Lophotrochozoa</taxon>
        <taxon>Mollusca</taxon>
        <taxon>Bivalvia</taxon>
        <taxon>Autobranchia</taxon>
        <taxon>Pteriomorphia</taxon>
        <taxon>Arcoida</taxon>
        <taxon>Arcoidea</taxon>
        <taxon>Arcidae</taxon>
        <taxon>Tegillarca</taxon>
    </lineage>
</organism>